<name>A0A372EQK0_9BURK</name>
<dbReference type="GO" id="GO:0016491">
    <property type="term" value="F:oxidoreductase activity"/>
    <property type="evidence" value="ECO:0007669"/>
    <property type="project" value="UniProtKB-KW"/>
</dbReference>
<keyword evidence="5" id="KW-0676">Redox-active center</keyword>
<sequence length="223" mass="24453">MKTRPLTTAVLLGVLLTFFALGLWAWQQRAPAEAPAPQRADPARLQRMHSPVLGPAGAPVTIVEFFDPSCEACRAFHPFVKALLEQYPSEVKLVIRYAPFHPGSDSVVKLLEAARRQGLYQPVLEAVLDAQPAWADHAQPNPSLAFAAAKQAGLDIERALQDMQRPEMAALLQQEVEDLNALYVEKTPTFFVNGRGLTRFGPESLAELVAEEVAIARRARPGP</sequence>
<evidence type="ECO:0000256" key="3">
    <source>
        <dbReference type="ARBA" id="ARBA00023002"/>
    </source>
</evidence>
<dbReference type="InterPro" id="IPR036249">
    <property type="entry name" value="Thioredoxin-like_sf"/>
</dbReference>
<dbReference type="PANTHER" id="PTHR13887:SF14">
    <property type="entry name" value="DISULFIDE BOND FORMATION PROTEIN D"/>
    <property type="match status" value="1"/>
</dbReference>
<dbReference type="PANTHER" id="PTHR13887">
    <property type="entry name" value="GLUTATHIONE S-TRANSFERASE KAPPA"/>
    <property type="match status" value="1"/>
</dbReference>
<comment type="caution">
    <text evidence="7">The sequence shown here is derived from an EMBL/GenBank/DDBJ whole genome shotgun (WGS) entry which is preliminary data.</text>
</comment>
<evidence type="ECO:0000256" key="5">
    <source>
        <dbReference type="ARBA" id="ARBA00023284"/>
    </source>
</evidence>
<dbReference type="EMBL" id="QVLS01000001">
    <property type="protein sequence ID" value="RFP82796.1"/>
    <property type="molecule type" value="Genomic_DNA"/>
</dbReference>
<protein>
    <submittedName>
        <fullName evidence="7">Disulfide bond formation protein DsbA</fullName>
    </submittedName>
</protein>
<gene>
    <name evidence="7" type="ORF">DY262_02950</name>
</gene>
<keyword evidence="8" id="KW-1185">Reference proteome</keyword>
<keyword evidence="4" id="KW-1015">Disulfide bond</keyword>
<evidence type="ECO:0000256" key="4">
    <source>
        <dbReference type="ARBA" id="ARBA00023157"/>
    </source>
</evidence>
<dbReference type="AlphaFoldDB" id="A0A372EQK0"/>
<proteinExistence type="inferred from homology"/>
<dbReference type="Gene3D" id="3.40.30.10">
    <property type="entry name" value="Glutaredoxin"/>
    <property type="match status" value="1"/>
</dbReference>
<keyword evidence="3" id="KW-0560">Oxidoreductase</keyword>
<dbReference type="RefSeq" id="WP_116957466.1">
    <property type="nucleotide sequence ID" value="NZ_QVLS01000001.1"/>
</dbReference>
<evidence type="ECO:0000256" key="1">
    <source>
        <dbReference type="ARBA" id="ARBA00005791"/>
    </source>
</evidence>
<dbReference type="SUPFAM" id="SSF52833">
    <property type="entry name" value="Thioredoxin-like"/>
    <property type="match status" value="1"/>
</dbReference>
<dbReference type="Pfam" id="PF13462">
    <property type="entry name" value="Thioredoxin_4"/>
    <property type="match status" value="1"/>
</dbReference>
<evidence type="ECO:0000259" key="6">
    <source>
        <dbReference type="PROSITE" id="PS51352"/>
    </source>
</evidence>
<evidence type="ECO:0000313" key="8">
    <source>
        <dbReference type="Proteomes" id="UP000261931"/>
    </source>
</evidence>
<dbReference type="PROSITE" id="PS51352">
    <property type="entry name" value="THIOREDOXIN_2"/>
    <property type="match status" value="1"/>
</dbReference>
<comment type="similarity">
    <text evidence="1">Belongs to the thioredoxin family. DsbA subfamily.</text>
</comment>
<accession>A0A372EQK0</accession>
<dbReference type="InterPro" id="IPR012336">
    <property type="entry name" value="Thioredoxin-like_fold"/>
</dbReference>
<evidence type="ECO:0000256" key="2">
    <source>
        <dbReference type="ARBA" id="ARBA00022729"/>
    </source>
</evidence>
<feature type="domain" description="Thioredoxin" evidence="6">
    <location>
        <begin position="30"/>
        <end position="214"/>
    </location>
</feature>
<organism evidence="7 8">
    <name type="scientific">Hydrogenophaga borbori</name>
    <dbReference type="NCBI Taxonomy" id="2294117"/>
    <lineage>
        <taxon>Bacteria</taxon>
        <taxon>Pseudomonadati</taxon>
        <taxon>Pseudomonadota</taxon>
        <taxon>Betaproteobacteria</taxon>
        <taxon>Burkholderiales</taxon>
        <taxon>Comamonadaceae</taxon>
        <taxon>Hydrogenophaga</taxon>
    </lineage>
</organism>
<dbReference type="InterPro" id="IPR013766">
    <property type="entry name" value="Thioredoxin_domain"/>
</dbReference>
<reference evidence="7 8" key="1">
    <citation type="submission" date="2018-08" db="EMBL/GenBank/DDBJ databases">
        <title>Hydrogenophaga sp. LA-38 isolated from sludge.</title>
        <authorList>
            <person name="Im W.-T."/>
        </authorList>
    </citation>
    <scope>NUCLEOTIDE SEQUENCE [LARGE SCALE GENOMIC DNA]</scope>
    <source>
        <strain evidence="7 8">LA-38</strain>
    </source>
</reference>
<evidence type="ECO:0000313" key="7">
    <source>
        <dbReference type="EMBL" id="RFP82796.1"/>
    </source>
</evidence>
<keyword evidence="2" id="KW-0732">Signal</keyword>
<dbReference type="Proteomes" id="UP000261931">
    <property type="component" value="Unassembled WGS sequence"/>
</dbReference>